<comment type="caution">
    <text evidence="3">The sequence shown here is derived from an EMBL/GenBank/DDBJ whole genome shotgun (WGS) entry which is preliminary data.</text>
</comment>
<evidence type="ECO:0000259" key="2">
    <source>
        <dbReference type="PROSITE" id="PS51792"/>
    </source>
</evidence>
<dbReference type="AlphaFoldDB" id="A0A8H7F860"/>
<evidence type="ECO:0000313" key="3">
    <source>
        <dbReference type="EMBL" id="KAF7782570.1"/>
    </source>
</evidence>
<reference evidence="3 4" key="1">
    <citation type="journal article" name="Sci. Rep.">
        <title>Telomere-to-telomere assembled and centromere annotated genomes of the two main subspecies of the button mushroom Agaricus bisporus reveal especially polymorphic chromosome ends.</title>
        <authorList>
            <person name="Sonnenberg A.S.M."/>
            <person name="Sedaghat-Telgerd N."/>
            <person name="Lavrijssen B."/>
            <person name="Ohm R.A."/>
            <person name="Hendrickx P.M."/>
            <person name="Scholtmeijer K."/>
            <person name="Baars J.J.P."/>
            <person name="van Peer A."/>
        </authorList>
    </citation>
    <scope>NUCLEOTIDE SEQUENCE [LARGE SCALE GENOMIC DNA]</scope>
    <source>
        <strain evidence="3 4">H119_p4</strain>
    </source>
</reference>
<feature type="compositionally biased region" description="Low complexity" evidence="1">
    <location>
        <begin position="27"/>
        <end position="69"/>
    </location>
</feature>
<feature type="domain" description="Yippee" evidence="2">
    <location>
        <begin position="98"/>
        <end position="203"/>
    </location>
</feature>
<accession>A0A8H7F860</accession>
<protein>
    <recommendedName>
        <fullName evidence="2">Yippee domain-containing protein</fullName>
    </recommendedName>
</protein>
<dbReference type="EMBL" id="JABXXO010000003">
    <property type="protein sequence ID" value="KAF7782570.1"/>
    <property type="molecule type" value="Genomic_DNA"/>
</dbReference>
<name>A0A8H7F860_AGABI</name>
<dbReference type="InterPro" id="IPR039058">
    <property type="entry name" value="Yippee_fam"/>
</dbReference>
<sequence>MDPSTAHHEPVSGRSVIPRRLPPVPRVPSLQRASSASTISSSPETSVLSLSPSSSGSSSPATSLGSLSPHKSPASSLAALERPSRPLPRIPYRSPAAQLIVCRSCLNCITTSDSLLAPSAVPPGSRAFRGFFGKASLFTEVYSVNSSPARVQLMATGAHTMQEIMCAKCSAYLGWKIVKAHERMEKWKEGKWLMELENLWLASNSDIFDYGFEEAVEYDHERQGQRKMPRELSRKPRISRVPTFQAAPEEYPKDATTMVRNAREKGLGIEFAGPVNRHLQPGDLCYSQSAQNFAKDSGSAIHLPMTVAF</sequence>
<dbReference type="InterPro" id="IPR034751">
    <property type="entry name" value="Yippee"/>
</dbReference>
<evidence type="ECO:0000313" key="4">
    <source>
        <dbReference type="Proteomes" id="UP000629468"/>
    </source>
</evidence>
<dbReference type="Proteomes" id="UP000629468">
    <property type="component" value="Unassembled WGS sequence"/>
</dbReference>
<proteinExistence type="predicted"/>
<dbReference type="PANTHER" id="PTHR13848">
    <property type="entry name" value="PROTEIN YIPPEE-LIKE CG15309-RELATED"/>
    <property type="match status" value="1"/>
</dbReference>
<evidence type="ECO:0000256" key="1">
    <source>
        <dbReference type="SAM" id="MobiDB-lite"/>
    </source>
</evidence>
<gene>
    <name evidence="3" type="ORF">Agabi119p4_1946</name>
</gene>
<feature type="compositionally biased region" description="Basic and acidic residues" evidence="1">
    <location>
        <begin position="1"/>
        <end position="11"/>
    </location>
</feature>
<feature type="region of interest" description="Disordered" evidence="1">
    <location>
        <begin position="1"/>
        <end position="80"/>
    </location>
</feature>
<dbReference type="PROSITE" id="PS51792">
    <property type="entry name" value="YIPPEE"/>
    <property type="match status" value="1"/>
</dbReference>
<organism evidence="3 4">
    <name type="scientific">Agaricus bisporus var. burnettii</name>
    <dbReference type="NCBI Taxonomy" id="192524"/>
    <lineage>
        <taxon>Eukaryota</taxon>
        <taxon>Fungi</taxon>
        <taxon>Dikarya</taxon>
        <taxon>Basidiomycota</taxon>
        <taxon>Agaricomycotina</taxon>
        <taxon>Agaricomycetes</taxon>
        <taxon>Agaricomycetidae</taxon>
        <taxon>Agaricales</taxon>
        <taxon>Agaricineae</taxon>
        <taxon>Agaricaceae</taxon>
        <taxon>Agaricus</taxon>
    </lineage>
</organism>